<dbReference type="InterPro" id="IPR013162">
    <property type="entry name" value="CD80_C2-set"/>
</dbReference>
<keyword evidence="4 9" id="KW-1133">Transmembrane helix</keyword>
<dbReference type="GO" id="GO:0150079">
    <property type="term" value="P:negative regulation of neuroinflammatory response"/>
    <property type="evidence" value="ECO:0007669"/>
    <property type="project" value="TreeGrafter"/>
</dbReference>
<evidence type="ECO:0000256" key="8">
    <source>
        <dbReference type="ARBA" id="ARBA00023319"/>
    </source>
</evidence>
<dbReference type="InterPro" id="IPR047164">
    <property type="entry name" value="OX2G-like"/>
</dbReference>
<keyword evidence="11" id="KW-1185">Reference proteome</keyword>
<dbReference type="PANTHER" id="PTHR46841:SF7">
    <property type="entry name" value="IG-LIKE DOMAIN-CONTAINING PROTEIN"/>
    <property type="match status" value="1"/>
</dbReference>
<keyword evidence="5 9" id="KW-0472">Membrane</keyword>
<dbReference type="InterPro" id="IPR007110">
    <property type="entry name" value="Ig-like_dom"/>
</dbReference>
<dbReference type="InterPro" id="IPR013783">
    <property type="entry name" value="Ig-like_fold"/>
</dbReference>
<feature type="domain" description="Ig-like" evidence="10">
    <location>
        <begin position="42"/>
        <end position="137"/>
    </location>
</feature>
<dbReference type="PROSITE" id="PS50835">
    <property type="entry name" value="IG_LIKE"/>
    <property type="match status" value="2"/>
</dbReference>
<dbReference type="SMART" id="SM00409">
    <property type="entry name" value="IG"/>
    <property type="match status" value="2"/>
</dbReference>
<reference evidence="11" key="1">
    <citation type="journal article" date="2016" name="Nat. Commun.">
        <title>The channel catfish genome sequence provides insights into the evolution of scale formation in teleosts.</title>
        <authorList>
            <person name="Liu Z."/>
            <person name="Liu S."/>
            <person name="Yao J."/>
            <person name="Bao L."/>
            <person name="Zhang J."/>
            <person name="Li Y."/>
            <person name="Jiang C."/>
            <person name="Sun L."/>
            <person name="Wang R."/>
            <person name="Zhang Y."/>
            <person name="Zhou T."/>
            <person name="Zeng Q."/>
            <person name="Fu Q."/>
            <person name="Gao S."/>
            <person name="Li N."/>
            <person name="Koren S."/>
            <person name="Jiang Y."/>
            <person name="Zimin A."/>
            <person name="Xu P."/>
            <person name="Phillippy A.M."/>
            <person name="Geng X."/>
            <person name="Song L."/>
            <person name="Sun F."/>
            <person name="Li C."/>
            <person name="Wang X."/>
            <person name="Chen A."/>
            <person name="Jin Y."/>
            <person name="Yuan Z."/>
            <person name="Yang Y."/>
            <person name="Tan S."/>
            <person name="Peatman E."/>
            <person name="Lu J."/>
            <person name="Qin Z."/>
            <person name="Dunham R."/>
            <person name="Li Z."/>
            <person name="Sonstegard T."/>
            <person name="Feng J."/>
            <person name="Danzmann R.G."/>
            <person name="Schroeder S."/>
            <person name="Scheffler B."/>
            <person name="Duke M.V."/>
            <person name="Ballard L."/>
            <person name="Kucuktas H."/>
            <person name="Kaltenboeck L."/>
            <person name="Liu H."/>
            <person name="Armbruster J."/>
            <person name="Xie Y."/>
            <person name="Kirby M.L."/>
            <person name="Tian Y."/>
            <person name="Flanagan M.E."/>
            <person name="Mu W."/>
            <person name="Waldbieser G.C."/>
        </authorList>
    </citation>
    <scope>NUCLEOTIDE SEQUENCE [LARGE SCALE GENOMIC DNA]</scope>
    <source>
        <strain evidence="11">SDA103</strain>
    </source>
</reference>
<dbReference type="PANTHER" id="PTHR46841">
    <property type="entry name" value="OX-2 MEMBRANE GLYCOPROTEIN"/>
    <property type="match status" value="1"/>
</dbReference>
<keyword evidence="8" id="KW-0393">Immunoglobulin domain</keyword>
<accession>A0A2D0Q548</accession>
<keyword evidence="6" id="KW-1015">Disulfide bond</keyword>
<evidence type="ECO:0000256" key="7">
    <source>
        <dbReference type="ARBA" id="ARBA00023180"/>
    </source>
</evidence>
<dbReference type="OrthoDB" id="9422141at2759"/>
<dbReference type="InterPro" id="IPR036179">
    <property type="entry name" value="Ig-like_dom_sf"/>
</dbReference>
<keyword evidence="3" id="KW-0732">Signal</keyword>
<dbReference type="Gene3D" id="2.60.40.10">
    <property type="entry name" value="Immunoglobulins"/>
    <property type="match status" value="2"/>
</dbReference>
<reference evidence="12" key="2">
    <citation type="submission" date="2025-08" db="UniProtKB">
        <authorList>
            <consortium name="RefSeq"/>
        </authorList>
    </citation>
    <scope>IDENTIFICATION</scope>
    <source>
        <tissue evidence="12">Blood</tissue>
    </source>
</reference>
<feature type="transmembrane region" description="Helical" evidence="9">
    <location>
        <begin position="247"/>
        <end position="268"/>
    </location>
</feature>
<dbReference type="GO" id="GO:0034113">
    <property type="term" value="P:heterotypic cell-cell adhesion"/>
    <property type="evidence" value="ECO:0007669"/>
    <property type="project" value="TreeGrafter"/>
</dbReference>
<dbReference type="KEGG" id="ipu:108258920"/>
<comment type="subcellular location">
    <subcellularLocation>
        <location evidence="1">Membrane</location>
        <topology evidence="1">Single-pass membrane protein</topology>
    </subcellularLocation>
</comment>
<dbReference type="SUPFAM" id="SSF48726">
    <property type="entry name" value="Immunoglobulin"/>
    <property type="match status" value="2"/>
</dbReference>
<dbReference type="GO" id="GO:0016020">
    <property type="term" value="C:membrane"/>
    <property type="evidence" value="ECO:0007669"/>
    <property type="project" value="UniProtKB-SubCell"/>
</dbReference>
<proteinExistence type="predicted"/>
<evidence type="ECO:0000256" key="9">
    <source>
        <dbReference type="SAM" id="Phobius"/>
    </source>
</evidence>
<dbReference type="SMART" id="SM00406">
    <property type="entry name" value="IGv"/>
    <property type="match status" value="1"/>
</dbReference>
<dbReference type="AlphaFoldDB" id="A0A2D0Q548"/>
<keyword evidence="7" id="KW-0325">Glycoprotein</keyword>
<dbReference type="PROSITE" id="PS51257">
    <property type="entry name" value="PROKAR_LIPOPROTEIN"/>
    <property type="match status" value="1"/>
</dbReference>
<dbReference type="GO" id="GO:0043025">
    <property type="term" value="C:neuronal cell body"/>
    <property type="evidence" value="ECO:0007669"/>
    <property type="project" value="TreeGrafter"/>
</dbReference>
<evidence type="ECO:0000259" key="10">
    <source>
        <dbReference type="PROSITE" id="PS50835"/>
    </source>
</evidence>
<dbReference type="GeneID" id="108258920"/>
<evidence type="ECO:0000313" key="12">
    <source>
        <dbReference type="RefSeq" id="XP_017313422.1"/>
    </source>
</evidence>
<dbReference type="Proteomes" id="UP000221080">
    <property type="component" value="Chromosome 26"/>
</dbReference>
<dbReference type="GO" id="GO:0009986">
    <property type="term" value="C:cell surface"/>
    <property type="evidence" value="ECO:0007669"/>
    <property type="project" value="TreeGrafter"/>
</dbReference>
<feature type="domain" description="Ig-like" evidence="10">
    <location>
        <begin position="159"/>
        <end position="231"/>
    </location>
</feature>
<organism evidence="11 12">
    <name type="scientific">Ictalurus punctatus</name>
    <name type="common">Channel catfish</name>
    <name type="synonym">Silurus punctatus</name>
    <dbReference type="NCBI Taxonomy" id="7998"/>
    <lineage>
        <taxon>Eukaryota</taxon>
        <taxon>Metazoa</taxon>
        <taxon>Chordata</taxon>
        <taxon>Craniata</taxon>
        <taxon>Vertebrata</taxon>
        <taxon>Euteleostomi</taxon>
        <taxon>Actinopterygii</taxon>
        <taxon>Neopterygii</taxon>
        <taxon>Teleostei</taxon>
        <taxon>Ostariophysi</taxon>
        <taxon>Siluriformes</taxon>
        <taxon>Ictaluridae</taxon>
        <taxon>Ictalurus</taxon>
    </lineage>
</organism>
<gene>
    <name evidence="12" type="primary">LOC108258920</name>
</gene>
<protein>
    <submittedName>
        <fullName evidence="12">OX-2 membrane glycoprotein isoform X1</fullName>
    </submittedName>
</protein>
<evidence type="ECO:0000313" key="11">
    <source>
        <dbReference type="Proteomes" id="UP000221080"/>
    </source>
</evidence>
<dbReference type="RefSeq" id="XP_017313422.1">
    <property type="nucleotide sequence ID" value="XM_017457933.3"/>
</dbReference>
<dbReference type="GO" id="GO:0098632">
    <property type="term" value="F:cell-cell adhesion mediator activity"/>
    <property type="evidence" value="ECO:0007669"/>
    <property type="project" value="InterPro"/>
</dbReference>
<sequence length="283" mass="31148">MFRVIVLDRRNTMLDYSVFLSLFTLACSAGILKREDLNVSLGQDATFSCELPGAVGVKQVIWQQHRDDGTLRNMVTFTERSKPQVDDAFLGKVTVTVASVHTTTIVIKNVTFSDEACYVCTFSVYPSGTERETACLTVQGLSEITTQLPVKLKEKDTVVACSATGKPTPVFSWWSGEKELSNYLSETFTVLNGDSTVTTTSNLTIPQSQFSGKYVTCVANSGNIEKSENITVEKQIDKGTPVTSRSYVFSAVVMISCVVSASCVIILFHQKRKKHQKHLIEVA</sequence>
<evidence type="ECO:0000256" key="6">
    <source>
        <dbReference type="ARBA" id="ARBA00023157"/>
    </source>
</evidence>
<evidence type="ECO:0000256" key="5">
    <source>
        <dbReference type="ARBA" id="ARBA00023136"/>
    </source>
</evidence>
<evidence type="ECO:0000256" key="1">
    <source>
        <dbReference type="ARBA" id="ARBA00004167"/>
    </source>
</evidence>
<dbReference type="Pfam" id="PF07686">
    <property type="entry name" value="V-set"/>
    <property type="match status" value="1"/>
</dbReference>
<dbReference type="InterPro" id="IPR013106">
    <property type="entry name" value="Ig_V-set"/>
</dbReference>
<keyword evidence="2 9" id="KW-0812">Transmembrane</keyword>
<evidence type="ECO:0000256" key="2">
    <source>
        <dbReference type="ARBA" id="ARBA00022692"/>
    </source>
</evidence>
<name>A0A2D0Q548_ICTPU</name>
<dbReference type="GO" id="GO:0030424">
    <property type="term" value="C:axon"/>
    <property type="evidence" value="ECO:0007669"/>
    <property type="project" value="TreeGrafter"/>
</dbReference>
<evidence type="ECO:0000256" key="4">
    <source>
        <dbReference type="ARBA" id="ARBA00022989"/>
    </source>
</evidence>
<evidence type="ECO:0000256" key="3">
    <source>
        <dbReference type="ARBA" id="ARBA00022729"/>
    </source>
</evidence>
<dbReference type="Pfam" id="PF08205">
    <property type="entry name" value="C2-set_2"/>
    <property type="match status" value="1"/>
</dbReference>
<dbReference type="InterPro" id="IPR003599">
    <property type="entry name" value="Ig_sub"/>
</dbReference>